<dbReference type="Proteomes" id="UP000026249">
    <property type="component" value="Unassembled WGS sequence"/>
</dbReference>
<gene>
    <name evidence="6" type="ORF">ACMU_18530</name>
</gene>
<evidence type="ECO:0000256" key="4">
    <source>
        <dbReference type="PIRSR" id="PIRSR603782-2"/>
    </source>
</evidence>
<feature type="domain" description="Thioredoxin" evidence="5">
    <location>
        <begin position="29"/>
        <end position="205"/>
    </location>
</feature>
<organism evidence="6 7">
    <name type="scientific">Actibacterium mucosum KCTC 23349</name>
    <dbReference type="NCBI Taxonomy" id="1454373"/>
    <lineage>
        <taxon>Bacteria</taxon>
        <taxon>Pseudomonadati</taxon>
        <taxon>Pseudomonadota</taxon>
        <taxon>Alphaproteobacteria</taxon>
        <taxon>Rhodobacterales</taxon>
        <taxon>Roseobacteraceae</taxon>
        <taxon>Actibacterium</taxon>
    </lineage>
</organism>
<dbReference type="PANTHER" id="PTHR12151:SF25">
    <property type="entry name" value="LINALOOL DEHYDRATASE_ISOMERASE DOMAIN-CONTAINING PROTEIN"/>
    <property type="match status" value="1"/>
</dbReference>
<dbReference type="CDD" id="cd02968">
    <property type="entry name" value="SCO"/>
    <property type="match status" value="1"/>
</dbReference>
<evidence type="ECO:0000259" key="5">
    <source>
        <dbReference type="PROSITE" id="PS51352"/>
    </source>
</evidence>
<dbReference type="InterPro" id="IPR003782">
    <property type="entry name" value="SCO1/SenC"/>
</dbReference>
<keyword evidence="7" id="KW-1185">Reference proteome</keyword>
<keyword evidence="4" id="KW-1015">Disulfide bond</keyword>
<dbReference type="GO" id="GO:0046872">
    <property type="term" value="F:metal ion binding"/>
    <property type="evidence" value="ECO:0007669"/>
    <property type="project" value="UniProtKB-KW"/>
</dbReference>
<evidence type="ECO:0000256" key="1">
    <source>
        <dbReference type="ARBA" id="ARBA00010996"/>
    </source>
</evidence>
<feature type="binding site" evidence="3">
    <location>
        <position position="85"/>
    </location>
    <ligand>
        <name>Cu cation</name>
        <dbReference type="ChEBI" id="CHEBI:23378"/>
    </ligand>
</feature>
<dbReference type="Pfam" id="PF02630">
    <property type="entry name" value="SCO1-SenC"/>
    <property type="match status" value="1"/>
</dbReference>
<name>A0A037ZI19_9RHOB</name>
<dbReference type="STRING" id="1454373.ACMU_18530"/>
<comment type="similarity">
    <text evidence="1">Belongs to the SCO1/2 family.</text>
</comment>
<dbReference type="InterPro" id="IPR036249">
    <property type="entry name" value="Thioredoxin-like_sf"/>
</dbReference>
<evidence type="ECO:0000313" key="7">
    <source>
        <dbReference type="Proteomes" id="UP000026249"/>
    </source>
</evidence>
<keyword evidence="2 3" id="KW-0186">Copper</keyword>
<dbReference type="PANTHER" id="PTHR12151">
    <property type="entry name" value="ELECTRON TRANSPORT PROTIN SCO1/SENC FAMILY MEMBER"/>
    <property type="match status" value="1"/>
</dbReference>
<evidence type="ECO:0000256" key="2">
    <source>
        <dbReference type="ARBA" id="ARBA00023008"/>
    </source>
</evidence>
<keyword evidence="3" id="KW-0479">Metal-binding</keyword>
<feature type="binding site" evidence="3">
    <location>
        <position position="170"/>
    </location>
    <ligand>
        <name>Cu cation</name>
        <dbReference type="ChEBI" id="CHEBI:23378"/>
    </ligand>
</feature>
<evidence type="ECO:0000313" key="6">
    <source>
        <dbReference type="EMBL" id="KAJ54425.1"/>
    </source>
</evidence>
<sequence length="207" mass="21970">MMVGAALAPALAHDGVVHKNAEEAARHRAATAKPLPPLALPTTLPFDVGGPFDLVDHHGQPRSQVDPDGRYQLLFFGYANCPSICAVAMPLMADVTTTLAGQGIAVRPVMITVDPKRDQVGNMAEPLGALHPDFVGLTGSPEALQVAYDAYRVEIEHVFDDPEYGAVFSHGSHVYLLDASGEVLTLLPPILDAARVSQIVANYAQNS</sequence>
<dbReference type="EMBL" id="JFKE01000008">
    <property type="protein sequence ID" value="KAJ54425.1"/>
    <property type="molecule type" value="Genomic_DNA"/>
</dbReference>
<dbReference type="Gene3D" id="3.40.30.10">
    <property type="entry name" value="Glutaredoxin"/>
    <property type="match status" value="1"/>
</dbReference>
<accession>A0A037ZI19</accession>
<comment type="caution">
    <text evidence="6">The sequence shown here is derived from an EMBL/GenBank/DDBJ whole genome shotgun (WGS) entry which is preliminary data.</text>
</comment>
<dbReference type="SUPFAM" id="SSF52833">
    <property type="entry name" value="Thioredoxin-like"/>
    <property type="match status" value="1"/>
</dbReference>
<feature type="binding site" evidence="3">
    <location>
        <position position="81"/>
    </location>
    <ligand>
        <name>Cu cation</name>
        <dbReference type="ChEBI" id="CHEBI:23378"/>
    </ligand>
</feature>
<protein>
    <recommendedName>
        <fullName evidence="5">Thioredoxin domain-containing protein</fullName>
    </recommendedName>
</protein>
<dbReference type="PROSITE" id="PS51352">
    <property type="entry name" value="THIOREDOXIN_2"/>
    <property type="match status" value="1"/>
</dbReference>
<proteinExistence type="inferred from homology"/>
<dbReference type="AlphaFoldDB" id="A0A037ZI19"/>
<evidence type="ECO:0000256" key="3">
    <source>
        <dbReference type="PIRSR" id="PIRSR603782-1"/>
    </source>
</evidence>
<dbReference type="InterPro" id="IPR013766">
    <property type="entry name" value="Thioredoxin_domain"/>
</dbReference>
<feature type="disulfide bond" description="Redox-active" evidence="4">
    <location>
        <begin position="81"/>
        <end position="85"/>
    </location>
</feature>
<reference evidence="6 7" key="1">
    <citation type="submission" date="2014-03" db="EMBL/GenBank/DDBJ databases">
        <title>Draft Genome Sequence of Actibacterium mucosum KCTC 23349, a Marine Alphaproteobacterium with Complex Ionic Requirements Isolated from Mediterranean Seawater at Malvarrosa Beach, Valencia, Spain.</title>
        <authorList>
            <person name="Arahal D.R."/>
            <person name="Shao Z."/>
            <person name="Lai Q."/>
            <person name="Pujalte M.J."/>
        </authorList>
    </citation>
    <scope>NUCLEOTIDE SEQUENCE [LARGE SCALE GENOMIC DNA]</scope>
    <source>
        <strain evidence="6 7">KCTC 23349</strain>
    </source>
</reference>